<dbReference type="InterPro" id="IPR001732">
    <property type="entry name" value="UDP-Glc/GDP-Man_DH_N"/>
</dbReference>
<accession>A0A428K527</accession>
<feature type="binding site" evidence="10">
    <location>
        <position position="330"/>
    </location>
    <ligand>
        <name>NAD(+)</name>
        <dbReference type="ChEBI" id="CHEBI:57540"/>
    </ligand>
</feature>
<dbReference type="SUPFAM" id="SSF52413">
    <property type="entry name" value="UDP-glucose/GDP-mannose dehydrogenase C-terminal domain"/>
    <property type="match status" value="1"/>
</dbReference>
<dbReference type="Gene3D" id="1.20.5.170">
    <property type="match status" value="1"/>
</dbReference>
<evidence type="ECO:0000259" key="11">
    <source>
        <dbReference type="SMART" id="SM00984"/>
    </source>
</evidence>
<dbReference type="EMBL" id="RWBG01000001">
    <property type="protein sequence ID" value="RSK41521.1"/>
    <property type="molecule type" value="Genomic_DNA"/>
</dbReference>
<dbReference type="GO" id="GO:0051287">
    <property type="term" value="F:NAD binding"/>
    <property type="evidence" value="ECO:0007669"/>
    <property type="project" value="InterPro"/>
</dbReference>
<reference evidence="12 13" key="1">
    <citation type="submission" date="2018-12" db="EMBL/GenBank/DDBJ databases">
        <title>Mangrovimonas spongiae sp. nov., a novel member of the genus Mangrovimonas isolated from marine sponge.</title>
        <authorList>
            <person name="Zhuang L."/>
            <person name="Luo L."/>
        </authorList>
    </citation>
    <scope>NUCLEOTIDE SEQUENCE [LARGE SCALE GENOMIC DNA]</scope>
    <source>
        <strain evidence="12 13">HN-E26</strain>
    </source>
</reference>
<feature type="binding site" evidence="9">
    <location>
        <begin position="157"/>
        <end position="160"/>
    </location>
    <ligand>
        <name>substrate</name>
    </ligand>
</feature>
<evidence type="ECO:0000256" key="8">
    <source>
        <dbReference type="PIRSR" id="PIRSR500134-1"/>
    </source>
</evidence>
<dbReference type="GO" id="GO:0000271">
    <property type="term" value="P:polysaccharide biosynthetic process"/>
    <property type="evidence" value="ECO:0007669"/>
    <property type="project" value="InterPro"/>
</dbReference>
<evidence type="ECO:0000256" key="7">
    <source>
        <dbReference type="PIRNR" id="PIRNR000124"/>
    </source>
</evidence>
<protein>
    <recommendedName>
        <fullName evidence="3 7">UDP-glucose 6-dehydrogenase</fullName>
        <ecNumber evidence="3 7">1.1.1.22</ecNumber>
    </recommendedName>
</protein>
<feature type="binding site" evidence="9">
    <location>
        <position position="264"/>
    </location>
    <ligand>
        <name>substrate</name>
    </ligand>
</feature>
<feature type="domain" description="UDP-glucose/GDP-mannose dehydrogenase C-terminal" evidence="11">
    <location>
        <begin position="316"/>
        <end position="423"/>
    </location>
</feature>
<dbReference type="InterPro" id="IPR014027">
    <property type="entry name" value="UDP-Glc/GDP-Man_DH_C"/>
</dbReference>
<dbReference type="InterPro" id="IPR036291">
    <property type="entry name" value="NAD(P)-bd_dom_sf"/>
</dbReference>
<dbReference type="InterPro" id="IPR008927">
    <property type="entry name" value="6-PGluconate_DH-like_C_sf"/>
</dbReference>
<dbReference type="Gene3D" id="3.40.50.720">
    <property type="entry name" value="NAD(P)-binding Rossmann-like Domain"/>
    <property type="match status" value="2"/>
</dbReference>
<dbReference type="OrthoDB" id="9803238at2"/>
<evidence type="ECO:0000256" key="1">
    <source>
        <dbReference type="ARBA" id="ARBA00004701"/>
    </source>
</evidence>
<feature type="binding site" evidence="9">
    <location>
        <begin position="256"/>
        <end position="260"/>
    </location>
    <ligand>
        <name>substrate</name>
    </ligand>
</feature>
<dbReference type="Proteomes" id="UP000270620">
    <property type="component" value="Unassembled WGS sequence"/>
</dbReference>
<dbReference type="GO" id="GO:0006065">
    <property type="term" value="P:UDP-glucuronate biosynthetic process"/>
    <property type="evidence" value="ECO:0007669"/>
    <property type="project" value="UniProtKB-UniPathway"/>
</dbReference>
<feature type="binding site" evidence="10">
    <location>
        <position position="30"/>
    </location>
    <ligand>
        <name>NAD(+)</name>
        <dbReference type="ChEBI" id="CHEBI:57540"/>
    </ligand>
</feature>
<dbReference type="AlphaFoldDB" id="A0A428K527"/>
<evidence type="ECO:0000256" key="3">
    <source>
        <dbReference type="ARBA" id="ARBA00012954"/>
    </source>
</evidence>
<dbReference type="SUPFAM" id="SSF48179">
    <property type="entry name" value="6-phosphogluconate dehydrogenase C-terminal domain-like"/>
    <property type="match status" value="1"/>
</dbReference>
<keyword evidence="5 7" id="KW-0520">NAD</keyword>
<keyword evidence="13" id="KW-1185">Reference proteome</keyword>
<dbReference type="InterPro" id="IPR028357">
    <property type="entry name" value="UDPglc_DH_bac"/>
</dbReference>
<proteinExistence type="inferred from homology"/>
<dbReference type="UniPathway" id="UPA00038">
    <property type="reaction ID" value="UER00491"/>
</dbReference>
<feature type="binding site" evidence="10">
    <location>
        <position position="86"/>
    </location>
    <ligand>
        <name>NAD(+)</name>
        <dbReference type="ChEBI" id="CHEBI:57540"/>
    </ligand>
</feature>
<evidence type="ECO:0000256" key="4">
    <source>
        <dbReference type="ARBA" id="ARBA00023002"/>
    </source>
</evidence>
<evidence type="ECO:0000256" key="9">
    <source>
        <dbReference type="PIRSR" id="PIRSR500134-2"/>
    </source>
</evidence>
<feature type="binding site" evidence="10">
    <location>
        <position position="35"/>
    </location>
    <ligand>
        <name>NAD(+)</name>
        <dbReference type="ChEBI" id="CHEBI:57540"/>
    </ligand>
</feature>
<dbReference type="InterPro" id="IPR014026">
    <property type="entry name" value="UDP-Glc/GDP-Man_DH_dimer"/>
</dbReference>
<organism evidence="12 13">
    <name type="scientific">Mangrovimonas spongiae</name>
    <dbReference type="NCBI Taxonomy" id="2494697"/>
    <lineage>
        <taxon>Bacteria</taxon>
        <taxon>Pseudomonadati</taxon>
        <taxon>Bacteroidota</taxon>
        <taxon>Flavobacteriia</taxon>
        <taxon>Flavobacteriales</taxon>
        <taxon>Flavobacteriaceae</taxon>
        <taxon>Mangrovimonas</taxon>
    </lineage>
</organism>
<dbReference type="EC" id="1.1.1.22" evidence="3 7"/>
<dbReference type="PANTHER" id="PTHR43750">
    <property type="entry name" value="UDP-GLUCOSE 6-DEHYDROGENASE TUAD"/>
    <property type="match status" value="1"/>
</dbReference>
<feature type="binding site" evidence="9">
    <location>
        <position position="209"/>
    </location>
    <ligand>
        <name>substrate</name>
    </ligand>
</feature>
<dbReference type="InterPro" id="IPR017476">
    <property type="entry name" value="UDP-Glc/GDP-Man"/>
</dbReference>
<evidence type="ECO:0000256" key="6">
    <source>
        <dbReference type="ARBA" id="ARBA00047473"/>
    </source>
</evidence>
<comment type="caution">
    <text evidence="12">The sequence shown here is derived from an EMBL/GenBank/DDBJ whole genome shotgun (WGS) entry which is preliminary data.</text>
</comment>
<feature type="binding site" evidence="10">
    <location>
        <position position="270"/>
    </location>
    <ligand>
        <name>NAD(+)</name>
        <dbReference type="ChEBI" id="CHEBI:57540"/>
    </ligand>
</feature>
<dbReference type="PANTHER" id="PTHR43750:SF1">
    <property type="entry name" value="GDP-MANNOSE 6-DEHYDROGENASE"/>
    <property type="match status" value="1"/>
</dbReference>
<feature type="active site" description="Nucleophile" evidence="8">
    <location>
        <position position="267"/>
    </location>
</feature>
<dbReference type="NCBIfam" id="TIGR03026">
    <property type="entry name" value="NDP-sugDHase"/>
    <property type="match status" value="1"/>
</dbReference>
<comment type="catalytic activity">
    <reaction evidence="6 7">
        <text>UDP-alpha-D-glucose + 2 NAD(+) + H2O = UDP-alpha-D-glucuronate + 2 NADH + 3 H(+)</text>
        <dbReference type="Rhea" id="RHEA:23596"/>
        <dbReference type="ChEBI" id="CHEBI:15377"/>
        <dbReference type="ChEBI" id="CHEBI:15378"/>
        <dbReference type="ChEBI" id="CHEBI:57540"/>
        <dbReference type="ChEBI" id="CHEBI:57945"/>
        <dbReference type="ChEBI" id="CHEBI:58052"/>
        <dbReference type="ChEBI" id="CHEBI:58885"/>
        <dbReference type="EC" id="1.1.1.22"/>
    </reaction>
</comment>
<evidence type="ECO:0000256" key="10">
    <source>
        <dbReference type="PIRSR" id="PIRSR500134-3"/>
    </source>
</evidence>
<dbReference type="InterPro" id="IPR036220">
    <property type="entry name" value="UDP-Glc/GDP-Man_DH_C_sf"/>
</dbReference>
<dbReference type="SUPFAM" id="SSF51735">
    <property type="entry name" value="NAD(P)-binding Rossmann-fold domains"/>
    <property type="match status" value="1"/>
</dbReference>
<comment type="similarity">
    <text evidence="2 7">Belongs to the UDP-glucose/GDP-mannose dehydrogenase family.</text>
</comment>
<feature type="binding site" evidence="10">
    <location>
        <position position="124"/>
    </location>
    <ligand>
        <name>NAD(+)</name>
        <dbReference type="ChEBI" id="CHEBI:57540"/>
    </ligand>
</feature>
<name>A0A428K527_9FLAO</name>
<dbReference type="Pfam" id="PF03721">
    <property type="entry name" value="UDPG_MGDP_dh_N"/>
    <property type="match status" value="1"/>
</dbReference>
<sequence length="436" mass="48330">MNISVFGLGYVGVVCSACFSRDGHKVIGVDVESTKVDLVNNGKSTIIEEGLEEQITKSVNNGLLYATKDYKQAVLDSDISFVCVGTPSLSNGAINLAYIYEVAKQIAEVIKEKKSFHTIVIRSTVKVGTLKTCKEIIEDISGKKHNEDFGVVSNPEFLREGTAMYDFVNPPYTIIGTYSDKSRVVMTDLYSSIEAPVYQIRPEEAEMIKYANNNFHAMKIAFANEIGNICKENEVDGHVVMDIVAKDTKLNLSSYYLKPGFAFGGSCLPKDVRGLTQIAKSHDLKTPLLSSLMKSNFYQIDRGLKLIYNTGKRKIGFLGFAFKSGTDDLRESPIVTVIETLIGKGYDLSVYDSNVHLSSLLGKNKEYINNHIPHIYKLLKEDVNNVIEASDVLVIGNGAKEFGKLLPKIPSEKIIIDLVRVDKEKTSKDNYIGICW</sequence>
<dbReference type="Pfam" id="PF00984">
    <property type="entry name" value="UDPG_MGDP_dh"/>
    <property type="match status" value="1"/>
</dbReference>
<dbReference type="SMART" id="SM00984">
    <property type="entry name" value="UDPG_MGDP_dh_C"/>
    <property type="match status" value="1"/>
</dbReference>
<evidence type="ECO:0000256" key="5">
    <source>
        <dbReference type="ARBA" id="ARBA00023027"/>
    </source>
</evidence>
<dbReference type="PIRSF" id="PIRSF000124">
    <property type="entry name" value="UDPglc_GDPman_dh"/>
    <property type="match status" value="1"/>
</dbReference>
<keyword evidence="4 7" id="KW-0560">Oxidoreductase</keyword>
<dbReference type="RefSeq" id="WP_125466516.1">
    <property type="nucleotide sequence ID" value="NZ_RWBG01000001.1"/>
</dbReference>
<dbReference type="PIRSF" id="PIRSF500134">
    <property type="entry name" value="UDPglc_DH_bac"/>
    <property type="match status" value="1"/>
</dbReference>
<feature type="binding site" evidence="9">
    <location>
        <position position="323"/>
    </location>
    <ligand>
        <name>substrate</name>
    </ligand>
</feature>
<evidence type="ECO:0000256" key="2">
    <source>
        <dbReference type="ARBA" id="ARBA00006601"/>
    </source>
</evidence>
<gene>
    <name evidence="12" type="ORF">EJA19_01200</name>
</gene>
<dbReference type="Pfam" id="PF03720">
    <property type="entry name" value="UDPG_MGDP_dh_C"/>
    <property type="match status" value="1"/>
</dbReference>
<comment type="pathway">
    <text evidence="1">Nucleotide-sugar biosynthesis; UDP-alpha-D-glucuronate biosynthesis; UDP-alpha-D-glucuronate from UDP-alpha-D-glucose: step 1/1.</text>
</comment>
<feature type="binding site" evidence="10">
    <location>
        <position position="160"/>
    </location>
    <ligand>
        <name>NAD(+)</name>
        <dbReference type="ChEBI" id="CHEBI:57540"/>
    </ligand>
</feature>
<dbReference type="GO" id="GO:0003979">
    <property type="term" value="F:UDP-glucose 6-dehydrogenase activity"/>
    <property type="evidence" value="ECO:0007669"/>
    <property type="project" value="UniProtKB-EC"/>
</dbReference>
<evidence type="ECO:0000313" key="13">
    <source>
        <dbReference type="Proteomes" id="UP000270620"/>
    </source>
</evidence>
<evidence type="ECO:0000313" key="12">
    <source>
        <dbReference type="EMBL" id="RSK41521.1"/>
    </source>
</evidence>